<sequence>MTMTPDTTTPRPWDTQEVAALRREIAELQAQVRQLERTLQAKAEWLEIVRGSASLPTWH</sequence>
<evidence type="ECO:0000313" key="3">
    <source>
        <dbReference type="Proteomes" id="UP000274556"/>
    </source>
</evidence>
<name>A0A495VBU3_9GAMM</name>
<accession>A0A495VBU3</accession>
<dbReference type="AlphaFoldDB" id="A0A495VBU3"/>
<comment type="caution">
    <text evidence="2">The sequence shown here is derived from an EMBL/GenBank/DDBJ whole genome shotgun (WGS) entry which is preliminary data.</text>
</comment>
<dbReference type="Proteomes" id="UP000274556">
    <property type="component" value="Unassembled WGS sequence"/>
</dbReference>
<keyword evidence="3" id="KW-1185">Reference proteome</keyword>
<organism evidence="2 3">
    <name type="scientific">Thiocapsa rosea</name>
    <dbReference type="NCBI Taxonomy" id="69360"/>
    <lineage>
        <taxon>Bacteria</taxon>
        <taxon>Pseudomonadati</taxon>
        <taxon>Pseudomonadota</taxon>
        <taxon>Gammaproteobacteria</taxon>
        <taxon>Chromatiales</taxon>
        <taxon>Chromatiaceae</taxon>
        <taxon>Thiocapsa</taxon>
    </lineage>
</organism>
<evidence type="ECO:0008006" key="4">
    <source>
        <dbReference type="Google" id="ProtNLM"/>
    </source>
</evidence>
<keyword evidence="1" id="KW-0175">Coiled coil</keyword>
<protein>
    <recommendedName>
        <fullName evidence="4">Transposase</fullName>
    </recommendedName>
</protein>
<feature type="coiled-coil region" evidence="1">
    <location>
        <begin position="18"/>
        <end position="45"/>
    </location>
</feature>
<gene>
    <name evidence="2" type="ORF">BDD21_4347</name>
</gene>
<proteinExistence type="predicted"/>
<evidence type="ECO:0000256" key="1">
    <source>
        <dbReference type="SAM" id="Coils"/>
    </source>
</evidence>
<dbReference type="RefSeq" id="WP_120798873.1">
    <property type="nucleotide sequence ID" value="NZ_RBXL01000001.1"/>
</dbReference>
<reference evidence="2 3" key="1">
    <citation type="submission" date="2018-10" db="EMBL/GenBank/DDBJ databases">
        <title>Genomic Encyclopedia of Archaeal and Bacterial Type Strains, Phase II (KMG-II): from individual species to whole genera.</title>
        <authorList>
            <person name="Goeker M."/>
        </authorList>
    </citation>
    <scope>NUCLEOTIDE SEQUENCE [LARGE SCALE GENOMIC DNA]</scope>
    <source>
        <strain evidence="2 3">DSM 235</strain>
    </source>
</reference>
<dbReference type="EMBL" id="RBXL01000001">
    <property type="protein sequence ID" value="RKT46809.1"/>
    <property type="molecule type" value="Genomic_DNA"/>
</dbReference>
<evidence type="ECO:0000313" key="2">
    <source>
        <dbReference type="EMBL" id="RKT46809.1"/>
    </source>
</evidence>